<dbReference type="GeneID" id="56586955"/>
<dbReference type="EMBL" id="CP053825">
    <property type="protein sequence ID" value="QKF80106.1"/>
    <property type="molecule type" value="Genomic_DNA"/>
</dbReference>
<proteinExistence type="predicted"/>
<dbReference type="Pfam" id="PF11186">
    <property type="entry name" value="DUF2972"/>
    <property type="match status" value="1"/>
</dbReference>
<name>A0A7L5HYR6_9BACT</name>
<dbReference type="AlphaFoldDB" id="A0A7L5HYR6"/>
<gene>
    <name evidence="1" type="ORF">CARM_1207</name>
</gene>
<accession>A0A7L5HYR6</accession>
<dbReference type="KEGG" id="carm:CARM_1207"/>
<evidence type="ECO:0000313" key="1">
    <source>
        <dbReference type="EMBL" id="QKF80106.1"/>
    </source>
</evidence>
<dbReference type="RefSeq" id="WP_161593865.1">
    <property type="nucleotide sequence ID" value="NZ_CBCSFY010000005.1"/>
</dbReference>
<organism evidence="1 2">
    <name type="scientific">Campylobacter armoricus</name>
    <dbReference type="NCBI Taxonomy" id="2505970"/>
    <lineage>
        <taxon>Bacteria</taxon>
        <taxon>Pseudomonadati</taxon>
        <taxon>Campylobacterota</taxon>
        <taxon>Epsilonproteobacteria</taxon>
        <taxon>Campylobacterales</taxon>
        <taxon>Campylobacteraceae</taxon>
        <taxon>Campylobacter</taxon>
    </lineage>
</organism>
<dbReference type="Proteomes" id="UP000509246">
    <property type="component" value="Chromosome"/>
</dbReference>
<protein>
    <submittedName>
        <fullName evidence="1">DUF2972 domain-containing protein</fullName>
    </submittedName>
</protein>
<evidence type="ECO:0000313" key="2">
    <source>
        <dbReference type="Proteomes" id="UP000509246"/>
    </source>
</evidence>
<reference evidence="1 2" key="1">
    <citation type="submission" date="2020-05" db="EMBL/GenBank/DDBJ databases">
        <title>Complete genome sequencing of Campylobacter and Arcobacter type strains.</title>
        <authorList>
            <person name="Miller W.G."/>
            <person name="Yee E."/>
        </authorList>
    </citation>
    <scope>NUCLEOTIDE SEQUENCE [LARGE SCALE GENOMIC DNA]</scope>
    <source>
        <strain evidence="1 2">CCUG 73571</strain>
    </source>
</reference>
<keyword evidence="2" id="KW-1185">Reference proteome</keyword>
<dbReference type="InterPro" id="IPR021353">
    <property type="entry name" value="DUF2972"/>
</dbReference>
<sequence length="431" mass="51322">MKLSTYINANINPNHAKKLLHALKCSTNEDFHKLILNNISSVVEWFNSDDFKPYQNHLYPPLFNPKTLELDNSQYCANLAWDCNIPLNNSNVKFIYISPHGVGAAAFLTLLNQTCNVFCPASWMLQEDAKYRYMVNFMNFMDKNIAINISEINIINIEKYLCLLDPKIPILYQVRDPISLLKHSYGRDWSKVQRTYDKNFDLNYDYTLYIKYLTPNKTHMKDDFETLLHDTFFNHYLLQKINTNNIQYIDMNELSNKKSFNTLTKLANNFNFTPPHTTTKELFNRKEFRGYIRYLLPLVFHVNQNIKLTIDRYYINTEQYNIMDKFCNNNLKYDIGIYIDKNNLDIFLNHKNYNQIVNYLSSFLNDIKQIIDLTEDTMMKEDEVLYYLKHNINARLKLKNILDIELSHIKKHRPDIVSSWAYYQNFKSMCN</sequence>